<organism evidence="9 10">
    <name type="scientific">Tetragenococcus halophilus (strain DSM 20338 / JCM 20259 / NCIMB 9735 / NBRC 12172)</name>
    <name type="common">Pediococcus halophilus</name>
    <dbReference type="NCBI Taxonomy" id="945021"/>
    <lineage>
        <taxon>Bacteria</taxon>
        <taxon>Bacillati</taxon>
        <taxon>Bacillota</taxon>
        <taxon>Bacilli</taxon>
        <taxon>Lactobacillales</taxon>
        <taxon>Enterococcaceae</taxon>
        <taxon>Tetragenococcus</taxon>
    </lineage>
</organism>
<sequence>MKTNMDKVKKQYVAAPIFFLVMLLDSHLTRTFLAWSSEANIWKTHLLLLILMFCVPKFSKRYMITTTIILGAIFDLYYIGVLGIYAVSLPLAVWGMYLLYDLLYQNIFTMFFGWIILVTAYELAAAGIQVVFKLSIINPVFFATNFLGPTLLVNILFFFIIYYIVKVLFRWE</sequence>
<reference evidence="9 10" key="1">
    <citation type="submission" date="2011-01" db="EMBL/GenBank/DDBJ databases">
        <title>Whole genome sequence of Tetragenococcus halophilus NBRC 12172.</title>
        <authorList>
            <person name="Nakazawa H."/>
            <person name="Omata S."/>
            <person name="Koga C."/>
            <person name="Watanabe Y."/>
            <person name="Katano Y."/>
            <person name="Ito N."/>
            <person name="Tsukatani N."/>
            <person name="Ankai A."/>
            <person name="Oguchi A."/>
            <person name="Fukui S."/>
            <person name="Yashiro I."/>
            <person name="Kamata S."/>
            <person name="Hashimoto Y."/>
            <person name="Yamazaki J."/>
            <person name="Taguchi H."/>
            <person name="Tanaka A."/>
            <person name="Koyama T."/>
            <person name="Ichige A."/>
            <person name="Hanya Y."/>
            <person name="Tanikawa S."/>
            <person name="Yamazaki S."/>
            <person name="Fujita N."/>
        </authorList>
    </citation>
    <scope>NUCLEOTIDE SEQUENCE [LARGE SCALE GENOMIC DNA]</scope>
    <source>
        <strain evidence="10">DSM 20338 / JCM 20259 / NCIMB 9735 / NBRC 12172</strain>
    </source>
</reference>
<evidence type="ECO:0000256" key="5">
    <source>
        <dbReference type="ARBA" id="ARBA00022960"/>
    </source>
</evidence>
<evidence type="ECO:0000256" key="7">
    <source>
        <dbReference type="ARBA" id="ARBA00023136"/>
    </source>
</evidence>
<dbReference type="GO" id="GO:0008360">
    <property type="term" value="P:regulation of cell shape"/>
    <property type="evidence" value="ECO:0007669"/>
    <property type="project" value="UniProtKB-KW"/>
</dbReference>
<dbReference type="EMBL" id="AP012046">
    <property type="protein sequence ID" value="BAK95839.1"/>
    <property type="molecule type" value="Genomic_DNA"/>
</dbReference>
<dbReference type="KEGG" id="thl:TEH_25120"/>
<proteinExistence type="inferred from homology"/>
<evidence type="ECO:0000313" key="10">
    <source>
        <dbReference type="Proteomes" id="UP000002663"/>
    </source>
</evidence>
<gene>
    <name evidence="9" type="primary">mreD</name>
    <name evidence="9" type="ordered locus">TEH_25120</name>
</gene>
<keyword evidence="3" id="KW-1003">Cell membrane</keyword>
<dbReference type="InterPro" id="IPR007227">
    <property type="entry name" value="Cell_shape_determining_MreD"/>
</dbReference>
<keyword evidence="7 8" id="KW-0472">Membrane</keyword>
<dbReference type="NCBIfam" id="TIGR03426">
    <property type="entry name" value="shape_MreD"/>
    <property type="match status" value="1"/>
</dbReference>
<keyword evidence="4 8" id="KW-0812">Transmembrane</keyword>
<comment type="similarity">
    <text evidence="2">Belongs to the MreD family.</text>
</comment>
<evidence type="ECO:0000256" key="6">
    <source>
        <dbReference type="ARBA" id="ARBA00022989"/>
    </source>
</evidence>
<evidence type="ECO:0000256" key="8">
    <source>
        <dbReference type="SAM" id="Phobius"/>
    </source>
</evidence>
<accession>A0AAN1VS68</accession>
<name>A0AAN1VS68_TETHN</name>
<dbReference type="Pfam" id="PF04093">
    <property type="entry name" value="MreD"/>
    <property type="match status" value="1"/>
</dbReference>
<dbReference type="AlphaFoldDB" id="A0AAN1VS68"/>
<feature type="transmembrane region" description="Helical" evidence="8">
    <location>
        <begin position="140"/>
        <end position="165"/>
    </location>
</feature>
<feature type="transmembrane region" description="Helical" evidence="8">
    <location>
        <begin position="68"/>
        <end position="87"/>
    </location>
</feature>
<evidence type="ECO:0000256" key="4">
    <source>
        <dbReference type="ARBA" id="ARBA00022692"/>
    </source>
</evidence>
<keyword evidence="6 8" id="KW-1133">Transmembrane helix</keyword>
<evidence type="ECO:0000313" key="9">
    <source>
        <dbReference type="EMBL" id="BAK95839.1"/>
    </source>
</evidence>
<protein>
    <submittedName>
        <fullName evidence="9">Rod shape-determining protein MreD</fullName>
    </submittedName>
</protein>
<evidence type="ECO:0000256" key="1">
    <source>
        <dbReference type="ARBA" id="ARBA00004651"/>
    </source>
</evidence>
<keyword evidence="5" id="KW-0133">Cell shape</keyword>
<feature type="transmembrane region" description="Helical" evidence="8">
    <location>
        <begin position="12"/>
        <end position="33"/>
    </location>
</feature>
<feature type="transmembrane region" description="Helical" evidence="8">
    <location>
        <begin position="107"/>
        <end position="128"/>
    </location>
</feature>
<dbReference type="GO" id="GO:0005886">
    <property type="term" value="C:plasma membrane"/>
    <property type="evidence" value="ECO:0007669"/>
    <property type="project" value="UniProtKB-SubCell"/>
</dbReference>
<evidence type="ECO:0000256" key="3">
    <source>
        <dbReference type="ARBA" id="ARBA00022475"/>
    </source>
</evidence>
<dbReference type="Proteomes" id="UP000002663">
    <property type="component" value="Chromosome"/>
</dbReference>
<evidence type="ECO:0000256" key="2">
    <source>
        <dbReference type="ARBA" id="ARBA00007776"/>
    </source>
</evidence>
<comment type="subcellular location">
    <subcellularLocation>
        <location evidence="1">Cell membrane</location>
        <topology evidence="1">Multi-pass membrane protein</topology>
    </subcellularLocation>
</comment>